<name>A0A6N8FBM4_9GAMM</name>
<dbReference type="SUPFAM" id="SSF48452">
    <property type="entry name" value="TPR-like"/>
    <property type="match status" value="1"/>
</dbReference>
<evidence type="ECO:0000313" key="4">
    <source>
        <dbReference type="Proteomes" id="UP000439994"/>
    </source>
</evidence>
<accession>A0A6N8FBM4</accession>
<evidence type="ECO:0000256" key="1">
    <source>
        <dbReference type="ARBA" id="ARBA00022723"/>
    </source>
</evidence>
<dbReference type="EMBL" id="WOCD01000002">
    <property type="protein sequence ID" value="MUH71761.1"/>
    <property type="molecule type" value="Genomic_DNA"/>
</dbReference>
<dbReference type="OrthoDB" id="507476at2"/>
<comment type="caution">
    <text evidence="3">The sequence shown here is derived from an EMBL/GenBank/DDBJ whole genome shotgun (WGS) entry which is preliminary data.</text>
</comment>
<dbReference type="InterPro" id="IPR011990">
    <property type="entry name" value="TPR-like_helical_dom_sf"/>
</dbReference>
<reference evidence="3 4" key="1">
    <citation type="submission" date="2019-11" db="EMBL/GenBank/DDBJ databases">
        <title>P. haliotis isolates from Z. marina roots.</title>
        <authorList>
            <person name="Cohen M."/>
            <person name="Jospin G."/>
            <person name="Eisen J.A."/>
            <person name="Coil D.A."/>
        </authorList>
    </citation>
    <scope>NUCLEOTIDE SEQUENCE [LARGE SCALE GENOMIC DNA]</scope>
    <source>
        <strain evidence="3 4">UCD-MCMsp1aY</strain>
    </source>
</reference>
<dbReference type="Gene3D" id="1.25.40.10">
    <property type="entry name" value="Tetratricopeptide repeat domain"/>
    <property type="match status" value="1"/>
</dbReference>
<feature type="domain" description="LapB rubredoxin metal binding" evidence="2">
    <location>
        <begin position="227"/>
        <end position="254"/>
    </location>
</feature>
<keyword evidence="4" id="KW-1185">Reference proteome</keyword>
<dbReference type="AlphaFoldDB" id="A0A6N8FBM4"/>
<proteinExistence type="predicted"/>
<sequence>MLEHSLETLLPLLKSEHANEALLMILHIYEQTREWEKGVEAYLIAKPSMLNDQSRQMVSHFYCEMADQSDNIKNKKQFYKRANKVNSNCIRSLVSLAKLYLLLNNKQQSRELVVQVLDKEPSFAPALFDIAPECFVDEFEQAAWLYWLIKEKKINSVNAHNQMADFIAKEKGTEAARKYVIEQLRYVPSVRGFGKLIELEKELFTSEEHFFELQQLIKRYIELKPNYECKSCGFSTNNFSWRCPACNNWQSIKPLTGLDGI</sequence>
<dbReference type="RefSeq" id="WP_155694823.1">
    <property type="nucleotide sequence ID" value="NZ_WOCD01000002.1"/>
</dbReference>
<evidence type="ECO:0000259" key="2">
    <source>
        <dbReference type="Pfam" id="PF18073"/>
    </source>
</evidence>
<keyword evidence="1" id="KW-0479">Metal-binding</keyword>
<protein>
    <recommendedName>
        <fullName evidence="2">LapB rubredoxin metal binding domain-containing protein</fullName>
    </recommendedName>
</protein>
<dbReference type="GO" id="GO:0046872">
    <property type="term" value="F:metal ion binding"/>
    <property type="evidence" value="ECO:0007669"/>
    <property type="project" value="UniProtKB-KW"/>
</dbReference>
<dbReference type="InterPro" id="IPR041166">
    <property type="entry name" value="Rubredoxin_2"/>
</dbReference>
<evidence type="ECO:0000313" key="3">
    <source>
        <dbReference type="EMBL" id="MUH71761.1"/>
    </source>
</evidence>
<gene>
    <name evidence="3" type="ORF">GNP35_04260</name>
</gene>
<organism evidence="3 4">
    <name type="scientific">Psychrosphaera haliotis</name>
    <dbReference type="NCBI Taxonomy" id="555083"/>
    <lineage>
        <taxon>Bacteria</taxon>
        <taxon>Pseudomonadati</taxon>
        <taxon>Pseudomonadota</taxon>
        <taxon>Gammaproteobacteria</taxon>
        <taxon>Alteromonadales</taxon>
        <taxon>Pseudoalteromonadaceae</taxon>
        <taxon>Psychrosphaera</taxon>
    </lineage>
</organism>
<dbReference type="Pfam" id="PF18073">
    <property type="entry name" value="Zn_ribbon_LapB"/>
    <property type="match status" value="1"/>
</dbReference>
<dbReference type="Proteomes" id="UP000439994">
    <property type="component" value="Unassembled WGS sequence"/>
</dbReference>